<dbReference type="STRING" id="1353009.A0A1Y2IIW6"/>
<name>A0A1Y2IIW6_TRAC3</name>
<proteinExistence type="predicted"/>
<feature type="compositionally biased region" description="Polar residues" evidence="1">
    <location>
        <begin position="307"/>
        <end position="318"/>
    </location>
</feature>
<dbReference type="AlphaFoldDB" id="A0A1Y2IIW6"/>
<gene>
    <name evidence="4" type="ORF">PYCCODRAFT_1369835</name>
</gene>
<keyword evidence="5" id="KW-1185">Reference proteome</keyword>
<evidence type="ECO:0000256" key="2">
    <source>
        <dbReference type="SAM" id="Phobius"/>
    </source>
</evidence>
<feature type="transmembrane region" description="Helical" evidence="2">
    <location>
        <begin position="31"/>
        <end position="48"/>
    </location>
</feature>
<dbReference type="Proteomes" id="UP000193067">
    <property type="component" value="Unassembled WGS sequence"/>
</dbReference>
<organism evidence="4 5">
    <name type="scientific">Trametes coccinea (strain BRFM310)</name>
    <name type="common">Pycnoporus coccineus</name>
    <dbReference type="NCBI Taxonomy" id="1353009"/>
    <lineage>
        <taxon>Eukaryota</taxon>
        <taxon>Fungi</taxon>
        <taxon>Dikarya</taxon>
        <taxon>Basidiomycota</taxon>
        <taxon>Agaricomycotina</taxon>
        <taxon>Agaricomycetes</taxon>
        <taxon>Polyporales</taxon>
        <taxon>Polyporaceae</taxon>
        <taxon>Trametes</taxon>
    </lineage>
</organism>
<evidence type="ECO:0000313" key="4">
    <source>
        <dbReference type="EMBL" id="OSD01099.1"/>
    </source>
</evidence>
<dbReference type="OrthoDB" id="2743553at2759"/>
<accession>A0A1Y2IIW6</accession>
<keyword evidence="2" id="KW-0472">Membrane</keyword>
<feature type="transmembrane region" description="Helical" evidence="2">
    <location>
        <begin position="185"/>
        <end position="204"/>
    </location>
</feature>
<protein>
    <recommendedName>
        <fullName evidence="3">DUF6535 domain-containing protein</fullName>
    </recommendedName>
</protein>
<feature type="transmembrane region" description="Helical" evidence="2">
    <location>
        <begin position="150"/>
        <end position="179"/>
    </location>
</feature>
<dbReference type="EMBL" id="KZ084113">
    <property type="protein sequence ID" value="OSD01099.1"/>
    <property type="molecule type" value="Genomic_DNA"/>
</dbReference>
<evidence type="ECO:0000313" key="5">
    <source>
        <dbReference type="Proteomes" id="UP000193067"/>
    </source>
</evidence>
<feature type="compositionally biased region" description="Basic and acidic residues" evidence="1">
    <location>
        <begin position="346"/>
        <end position="365"/>
    </location>
</feature>
<evidence type="ECO:0000259" key="3">
    <source>
        <dbReference type="Pfam" id="PF20153"/>
    </source>
</evidence>
<feature type="compositionally biased region" description="Basic and acidic residues" evidence="1">
    <location>
        <begin position="296"/>
        <end position="306"/>
    </location>
</feature>
<evidence type="ECO:0000256" key="1">
    <source>
        <dbReference type="SAM" id="MobiDB-lite"/>
    </source>
</evidence>
<sequence length="373" mass="42223">MSREDAYREAASLLRQRDNDLIRAWADQADGLVTFAALFSGVVTAFLVDSNAALMPDQQAIMVDLLRQISAQLAGQPPPAATSPSRPSMSAVVQNALLFASLICSLLSAGLGVFHKEWLREYNLYLPLDPQKLLRAIQHRYEGRETFRMWFTIASISIFLQLGVAFFIGATLVAVWPLFPILRNMLGAFIVIWLLFWVGTAFMPTFASNCPFKSPLARFIFVGMHLLPHLARSAFCRRPHWRLFPTLEDHELQEIMEDKRGERLERAAFKYLHAAHQGDSRITALERRVQTRPRNSARELRNERNARSQTTDSDTTANDLVRNASADDPSLSGLPHLWTNPSVCTREPEAFGKRDLHSPFRRDSADTTSNWDD</sequence>
<reference evidence="4 5" key="1">
    <citation type="journal article" date="2015" name="Biotechnol. Biofuels">
        <title>Enhanced degradation of softwood versus hardwood by the white-rot fungus Pycnoporus coccineus.</title>
        <authorList>
            <person name="Couturier M."/>
            <person name="Navarro D."/>
            <person name="Chevret D."/>
            <person name="Henrissat B."/>
            <person name="Piumi F."/>
            <person name="Ruiz-Duenas F.J."/>
            <person name="Martinez A.T."/>
            <person name="Grigoriev I.V."/>
            <person name="Riley R."/>
            <person name="Lipzen A."/>
            <person name="Berrin J.G."/>
            <person name="Master E.R."/>
            <person name="Rosso M.N."/>
        </authorList>
    </citation>
    <scope>NUCLEOTIDE SEQUENCE [LARGE SCALE GENOMIC DNA]</scope>
    <source>
        <strain evidence="4 5">BRFM310</strain>
    </source>
</reference>
<dbReference type="InterPro" id="IPR045338">
    <property type="entry name" value="DUF6535"/>
</dbReference>
<keyword evidence="2" id="KW-1133">Transmembrane helix</keyword>
<feature type="transmembrane region" description="Helical" evidence="2">
    <location>
        <begin position="92"/>
        <end position="114"/>
    </location>
</feature>
<keyword evidence="2" id="KW-0812">Transmembrane</keyword>
<feature type="region of interest" description="Disordered" evidence="1">
    <location>
        <begin position="282"/>
        <end position="373"/>
    </location>
</feature>
<feature type="domain" description="DUF6535" evidence="3">
    <location>
        <begin position="14"/>
        <end position="176"/>
    </location>
</feature>
<dbReference type="Pfam" id="PF20153">
    <property type="entry name" value="DUF6535"/>
    <property type="match status" value="1"/>
</dbReference>